<name>A0A0A2LW43_9FLAO</name>
<gene>
    <name evidence="2" type="ORF">Q763_02510</name>
</gene>
<feature type="signal peptide" evidence="1">
    <location>
        <begin position="1"/>
        <end position="21"/>
    </location>
</feature>
<sequence length="228" mass="24527">MKKILFAAMAASLFCATTATAQENNNDSADFDRWMVRVRGVGVLPNESGDIGVIGGDADISSTFIPELDFTYFFTKNIAAELILGTSKHDVKTTGSDISAIGGPTSTDVDLGSVRLLPPTLTVQYHFYTFDGMFKPYVGAGINYTIFYDVKPGNTVHDVDYDNSVGFALQLGFDIKISDKFYINADAKQLFLNTDVTVDGSNLATGLSIPADVDINPLLLGVGIGYTF</sequence>
<organism evidence="2 3">
    <name type="scientific">Flavobacterium beibuense F44-8</name>
    <dbReference type="NCBI Taxonomy" id="1406840"/>
    <lineage>
        <taxon>Bacteria</taxon>
        <taxon>Pseudomonadati</taxon>
        <taxon>Bacteroidota</taxon>
        <taxon>Flavobacteriia</taxon>
        <taxon>Flavobacteriales</taxon>
        <taxon>Flavobacteriaceae</taxon>
        <taxon>Flavobacterium</taxon>
    </lineage>
</organism>
<accession>A0A0A2LW43</accession>
<dbReference type="GO" id="GO:0019867">
    <property type="term" value="C:outer membrane"/>
    <property type="evidence" value="ECO:0007669"/>
    <property type="project" value="InterPro"/>
</dbReference>
<dbReference type="EMBL" id="JRLV01000003">
    <property type="protein sequence ID" value="KGO83458.1"/>
    <property type="molecule type" value="Genomic_DNA"/>
</dbReference>
<dbReference type="AlphaFoldDB" id="A0A0A2LW43"/>
<dbReference type="eggNOG" id="COG3047">
    <property type="taxonomic scope" value="Bacteria"/>
</dbReference>
<dbReference type="Pfam" id="PF03922">
    <property type="entry name" value="OmpW"/>
    <property type="match status" value="1"/>
</dbReference>
<dbReference type="STRING" id="1406840.Q763_02510"/>
<keyword evidence="3" id="KW-1185">Reference proteome</keyword>
<dbReference type="Proteomes" id="UP000030129">
    <property type="component" value="Unassembled WGS sequence"/>
</dbReference>
<reference evidence="2 3" key="1">
    <citation type="submission" date="2013-09" db="EMBL/GenBank/DDBJ databases">
        <authorList>
            <person name="Zeng Z."/>
            <person name="Chen C."/>
        </authorList>
    </citation>
    <scope>NUCLEOTIDE SEQUENCE [LARGE SCALE GENOMIC DNA]</scope>
    <source>
        <strain evidence="2 3">F44-8</strain>
    </source>
</reference>
<proteinExistence type="predicted"/>
<dbReference type="InterPro" id="IPR005618">
    <property type="entry name" value="OMPW"/>
</dbReference>
<dbReference type="GO" id="GO:0055085">
    <property type="term" value="P:transmembrane transport"/>
    <property type="evidence" value="ECO:0007669"/>
    <property type="project" value="TreeGrafter"/>
</dbReference>
<evidence type="ECO:0000256" key="1">
    <source>
        <dbReference type="SAM" id="SignalP"/>
    </source>
</evidence>
<dbReference type="Gene3D" id="2.40.160.20">
    <property type="match status" value="1"/>
</dbReference>
<evidence type="ECO:0000313" key="2">
    <source>
        <dbReference type="EMBL" id="KGO83458.1"/>
    </source>
</evidence>
<dbReference type="PANTHER" id="PTHR36920">
    <property type="match status" value="1"/>
</dbReference>
<dbReference type="SUPFAM" id="SSF56925">
    <property type="entry name" value="OMPA-like"/>
    <property type="match status" value="1"/>
</dbReference>
<comment type="caution">
    <text evidence="2">The sequence shown here is derived from an EMBL/GenBank/DDBJ whole genome shotgun (WGS) entry which is preliminary data.</text>
</comment>
<evidence type="ECO:0000313" key="3">
    <source>
        <dbReference type="Proteomes" id="UP000030129"/>
    </source>
</evidence>
<keyword evidence="1" id="KW-0732">Signal</keyword>
<feature type="chain" id="PRO_5001991527" evidence="1">
    <location>
        <begin position="22"/>
        <end position="228"/>
    </location>
</feature>
<dbReference type="PANTHER" id="PTHR36920:SF1">
    <property type="entry name" value="OUTER MEMBRANE PROTEIN W"/>
    <property type="match status" value="1"/>
</dbReference>
<protein>
    <submittedName>
        <fullName evidence="2">OmpW family protein</fullName>
    </submittedName>
</protein>
<dbReference type="InterPro" id="IPR011250">
    <property type="entry name" value="OMP/PagP_B-barrel"/>
</dbReference>
<dbReference type="RefSeq" id="WP_035130861.1">
    <property type="nucleotide sequence ID" value="NZ_JRLV01000003.1"/>
</dbReference>